<evidence type="ECO:0000256" key="3">
    <source>
        <dbReference type="ARBA" id="ARBA00022692"/>
    </source>
</evidence>
<evidence type="ECO:0000256" key="2">
    <source>
        <dbReference type="ARBA" id="ARBA00022475"/>
    </source>
</evidence>
<dbReference type="EMBL" id="BDUF01000024">
    <property type="protein sequence ID" value="GAX89593.1"/>
    <property type="molecule type" value="Genomic_DNA"/>
</dbReference>
<reference evidence="10" key="1">
    <citation type="submission" date="2017-07" db="EMBL/GenBank/DDBJ databases">
        <title>Draft genome sequence of Effusibacillus lacus strain skLN1.</title>
        <authorList>
            <person name="Watanabe M."/>
            <person name="Kojima H."/>
            <person name="Fukui M."/>
        </authorList>
    </citation>
    <scope>NUCLEOTIDE SEQUENCE [LARGE SCALE GENOMIC DNA]</scope>
    <source>
        <strain evidence="10">skLN1</strain>
    </source>
</reference>
<name>A0A292YLF1_9BACL</name>
<dbReference type="RefSeq" id="WP_096181291.1">
    <property type="nucleotide sequence ID" value="NZ_BDUF01000024.1"/>
</dbReference>
<dbReference type="PANTHER" id="PTHR35529:SF1">
    <property type="entry name" value="MANGANESE EFFLUX PUMP MNTP-RELATED"/>
    <property type="match status" value="1"/>
</dbReference>
<dbReference type="GO" id="GO:0005384">
    <property type="term" value="F:manganese ion transmembrane transporter activity"/>
    <property type="evidence" value="ECO:0007669"/>
    <property type="project" value="UniProtKB-UniRule"/>
</dbReference>
<comment type="similarity">
    <text evidence="8">Belongs to the MntP (TC 9.B.29) family.</text>
</comment>
<dbReference type="PANTHER" id="PTHR35529">
    <property type="entry name" value="MANGANESE EFFLUX PUMP MNTP-RELATED"/>
    <property type="match status" value="1"/>
</dbReference>
<keyword evidence="6 8" id="KW-0472">Membrane</keyword>
<dbReference type="InterPro" id="IPR003810">
    <property type="entry name" value="Mntp/YtaF"/>
</dbReference>
<keyword evidence="5 8" id="KW-0406">Ion transport</keyword>
<comment type="caution">
    <text evidence="9">The sequence shown here is derived from an EMBL/GenBank/DDBJ whole genome shotgun (WGS) entry which is preliminary data.</text>
</comment>
<dbReference type="AlphaFoldDB" id="A0A292YLF1"/>
<evidence type="ECO:0000256" key="8">
    <source>
        <dbReference type="HAMAP-Rule" id="MF_01521"/>
    </source>
</evidence>
<keyword evidence="4 8" id="KW-1133">Transmembrane helix</keyword>
<evidence type="ECO:0000256" key="6">
    <source>
        <dbReference type="ARBA" id="ARBA00023136"/>
    </source>
</evidence>
<comment type="function">
    <text evidence="8">Probably functions as a manganese efflux pump.</text>
</comment>
<evidence type="ECO:0000256" key="1">
    <source>
        <dbReference type="ARBA" id="ARBA00022448"/>
    </source>
</evidence>
<evidence type="ECO:0000256" key="5">
    <source>
        <dbReference type="ARBA" id="ARBA00023065"/>
    </source>
</evidence>
<sequence>MAHAAPGDLVTMLATAVALGSDAMSLGVGLGMYRLTRTEISKVSFTIGLFHVLMPLAGMAIGIYLHRLLGEVAAVLGAILLIGLGVHMISDAWRGEEKTLFRLNKTAGWGLLLFAMSVSIDALSVGFSFGLSDTNLGLSVALFGIVGGLMAAIGLSIGSMVGRVLGESMEILGGAILILFGIFFLI</sequence>
<gene>
    <name evidence="8" type="primary">mntP</name>
    <name evidence="9" type="ORF">EFBL_1217</name>
</gene>
<protein>
    <recommendedName>
        <fullName evidence="8">Putative manganese efflux pump MntP</fullName>
    </recommendedName>
</protein>
<dbReference type="HAMAP" id="MF_01521">
    <property type="entry name" value="MntP_pump"/>
    <property type="match status" value="1"/>
</dbReference>
<feature type="transmembrane region" description="Helical" evidence="8">
    <location>
        <begin position="45"/>
        <end position="66"/>
    </location>
</feature>
<dbReference type="Pfam" id="PF02659">
    <property type="entry name" value="Mntp"/>
    <property type="match status" value="1"/>
</dbReference>
<keyword evidence="2 8" id="KW-1003">Cell membrane</keyword>
<dbReference type="OrthoDB" id="1679700at2"/>
<dbReference type="GO" id="GO:0005886">
    <property type="term" value="C:plasma membrane"/>
    <property type="evidence" value="ECO:0007669"/>
    <property type="project" value="UniProtKB-SubCell"/>
</dbReference>
<accession>A0A292YLF1</accession>
<evidence type="ECO:0000256" key="7">
    <source>
        <dbReference type="ARBA" id="ARBA00023211"/>
    </source>
</evidence>
<evidence type="ECO:0000256" key="4">
    <source>
        <dbReference type="ARBA" id="ARBA00022989"/>
    </source>
</evidence>
<feature type="transmembrane region" description="Helical" evidence="8">
    <location>
        <begin position="111"/>
        <end position="130"/>
    </location>
</feature>
<keyword evidence="1 8" id="KW-0813">Transport</keyword>
<proteinExistence type="inferred from homology"/>
<keyword evidence="7 8" id="KW-0464">Manganese</keyword>
<organism evidence="9 10">
    <name type="scientific">Effusibacillus lacus</name>
    <dbReference type="NCBI Taxonomy" id="1348429"/>
    <lineage>
        <taxon>Bacteria</taxon>
        <taxon>Bacillati</taxon>
        <taxon>Bacillota</taxon>
        <taxon>Bacilli</taxon>
        <taxon>Bacillales</taxon>
        <taxon>Alicyclobacillaceae</taxon>
        <taxon>Effusibacillus</taxon>
    </lineage>
</organism>
<evidence type="ECO:0000313" key="9">
    <source>
        <dbReference type="EMBL" id="GAX89593.1"/>
    </source>
</evidence>
<evidence type="ECO:0000313" key="10">
    <source>
        <dbReference type="Proteomes" id="UP000217785"/>
    </source>
</evidence>
<feature type="transmembrane region" description="Helical" evidence="8">
    <location>
        <begin position="169"/>
        <end position="185"/>
    </location>
</feature>
<dbReference type="InterPro" id="IPR022929">
    <property type="entry name" value="Put_MntP"/>
</dbReference>
<keyword evidence="3 8" id="KW-0812">Transmembrane</keyword>
<comment type="subcellular location">
    <subcellularLocation>
        <location evidence="8">Cell membrane</location>
        <topology evidence="8">Multi-pass membrane protein</topology>
    </subcellularLocation>
</comment>
<feature type="transmembrane region" description="Helical" evidence="8">
    <location>
        <begin position="72"/>
        <end position="90"/>
    </location>
</feature>
<feature type="transmembrane region" description="Helical" evidence="8">
    <location>
        <begin position="136"/>
        <end position="157"/>
    </location>
</feature>
<dbReference type="Proteomes" id="UP000217785">
    <property type="component" value="Unassembled WGS sequence"/>
</dbReference>
<keyword evidence="10" id="KW-1185">Reference proteome</keyword>
<feature type="transmembrane region" description="Helical" evidence="8">
    <location>
        <begin position="12"/>
        <end position="33"/>
    </location>
</feature>